<protein>
    <submittedName>
        <fullName evidence="1">Uncharacterized protein</fullName>
    </submittedName>
</protein>
<name>A0A317V4U9_9EURO</name>
<evidence type="ECO:0000313" key="2">
    <source>
        <dbReference type="Proteomes" id="UP000246702"/>
    </source>
</evidence>
<sequence length="59" mass="6902">MTRPASSQYALIFPRVARSCLSHSSKSIEYLLAYQEQEKEIIQSTSQMLRKRDGHFARR</sequence>
<dbReference type="GeneID" id="37108947"/>
<proteinExistence type="predicted"/>
<dbReference type="Proteomes" id="UP000246702">
    <property type="component" value="Unassembled WGS sequence"/>
</dbReference>
<dbReference type="EMBL" id="MSFK01000048">
    <property type="protein sequence ID" value="PWY67220.1"/>
    <property type="molecule type" value="Genomic_DNA"/>
</dbReference>
<dbReference type="AlphaFoldDB" id="A0A317V4U9"/>
<organism evidence="1 2">
    <name type="scientific">Aspergillus sclerotioniger CBS 115572</name>
    <dbReference type="NCBI Taxonomy" id="1450535"/>
    <lineage>
        <taxon>Eukaryota</taxon>
        <taxon>Fungi</taxon>
        <taxon>Dikarya</taxon>
        <taxon>Ascomycota</taxon>
        <taxon>Pezizomycotina</taxon>
        <taxon>Eurotiomycetes</taxon>
        <taxon>Eurotiomycetidae</taxon>
        <taxon>Eurotiales</taxon>
        <taxon>Aspergillaceae</taxon>
        <taxon>Aspergillus</taxon>
        <taxon>Aspergillus subgen. Circumdati</taxon>
    </lineage>
</organism>
<dbReference type="RefSeq" id="XP_025461864.1">
    <property type="nucleotide sequence ID" value="XM_025606804.1"/>
</dbReference>
<reference evidence="1 2" key="1">
    <citation type="submission" date="2016-12" db="EMBL/GenBank/DDBJ databases">
        <title>The genomes of Aspergillus section Nigri reveals drivers in fungal speciation.</title>
        <authorList>
            <consortium name="DOE Joint Genome Institute"/>
            <person name="Vesth T.C."/>
            <person name="Nybo J."/>
            <person name="Theobald S."/>
            <person name="Brandl J."/>
            <person name="Frisvad J.C."/>
            <person name="Nielsen K.F."/>
            <person name="Lyhne E.K."/>
            <person name="Kogle M.E."/>
            <person name="Kuo A."/>
            <person name="Riley R."/>
            <person name="Clum A."/>
            <person name="Nolan M."/>
            <person name="Lipzen A."/>
            <person name="Salamov A."/>
            <person name="Henrissat B."/>
            <person name="Wiebenga A."/>
            <person name="De Vries R.P."/>
            <person name="Grigoriev I.V."/>
            <person name="Mortensen U.H."/>
            <person name="Andersen M.R."/>
            <person name="Baker S.E."/>
        </authorList>
    </citation>
    <scope>NUCLEOTIDE SEQUENCE [LARGE SCALE GENOMIC DNA]</scope>
    <source>
        <strain evidence="1 2">CBS 115572</strain>
    </source>
</reference>
<gene>
    <name evidence="1" type="ORF">BO94DRAFT_307714</name>
</gene>
<evidence type="ECO:0000313" key="1">
    <source>
        <dbReference type="EMBL" id="PWY67220.1"/>
    </source>
</evidence>
<accession>A0A317V4U9</accession>
<keyword evidence="2" id="KW-1185">Reference proteome</keyword>
<comment type="caution">
    <text evidence="1">The sequence shown here is derived from an EMBL/GenBank/DDBJ whole genome shotgun (WGS) entry which is preliminary data.</text>
</comment>